<organism evidence="7 8">
    <name type="scientific">Psychroflexus sediminis</name>
    <dbReference type="NCBI Taxonomy" id="470826"/>
    <lineage>
        <taxon>Bacteria</taxon>
        <taxon>Pseudomonadati</taxon>
        <taxon>Bacteroidota</taxon>
        <taxon>Flavobacteriia</taxon>
        <taxon>Flavobacteriales</taxon>
        <taxon>Flavobacteriaceae</taxon>
        <taxon>Psychroflexus</taxon>
    </lineage>
</organism>
<dbReference type="PROSITE" id="PS51257">
    <property type="entry name" value="PROKAR_LIPOPROTEIN"/>
    <property type="match status" value="1"/>
</dbReference>
<keyword evidence="4" id="KW-0472">Membrane</keyword>
<dbReference type="Gene3D" id="2.40.160.50">
    <property type="entry name" value="membrane protein fhac: a member of the omp85/tpsb transporter family"/>
    <property type="match status" value="1"/>
</dbReference>
<dbReference type="GO" id="GO:0019867">
    <property type="term" value="C:outer membrane"/>
    <property type="evidence" value="ECO:0007669"/>
    <property type="project" value="InterPro"/>
</dbReference>
<dbReference type="RefSeq" id="WP_093367930.1">
    <property type="nucleotide sequence ID" value="NZ_FNCW01000006.1"/>
</dbReference>
<evidence type="ECO:0000313" key="8">
    <source>
        <dbReference type="Proteomes" id="UP000199296"/>
    </source>
</evidence>
<protein>
    <submittedName>
        <fullName evidence="7">Outer membrane protein assembly factor BamA</fullName>
    </submittedName>
</protein>
<evidence type="ECO:0000256" key="3">
    <source>
        <dbReference type="ARBA" id="ARBA00022729"/>
    </source>
</evidence>
<evidence type="ECO:0000256" key="5">
    <source>
        <dbReference type="ARBA" id="ARBA00023237"/>
    </source>
</evidence>
<dbReference type="PANTHER" id="PTHR12815">
    <property type="entry name" value="SORTING AND ASSEMBLY MACHINERY SAMM50 PROTEIN FAMILY MEMBER"/>
    <property type="match status" value="1"/>
</dbReference>
<dbReference type="AlphaFoldDB" id="A0A1G7WSE2"/>
<dbReference type="InterPro" id="IPR039910">
    <property type="entry name" value="D15-like"/>
</dbReference>
<reference evidence="7 8" key="1">
    <citation type="submission" date="2016-10" db="EMBL/GenBank/DDBJ databases">
        <authorList>
            <person name="de Groot N.N."/>
        </authorList>
    </citation>
    <scope>NUCLEOTIDE SEQUENCE [LARGE SCALE GENOMIC DNA]</scope>
    <source>
        <strain evidence="7 8">DSM 19803</strain>
    </source>
</reference>
<proteinExistence type="predicted"/>
<name>A0A1G7WSE2_9FLAO</name>
<keyword evidence="5" id="KW-0998">Cell outer membrane</keyword>
<evidence type="ECO:0000313" key="7">
    <source>
        <dbReference type="EMBL" id="SDG74798.1"/>
    </source>
</evidence>
<dbReference type="Pfam" id="PF01103">
    <property type="entry name" value="Omp85"/>
    <property type="match status" value="1"/>
</dbReference>
<evidence type="ECO:0000256" key="1">
    <source>
        <dbReference type="ARBA" id="ARBA00004370"/>
    </source>
</evidence>
<dbReference type="EMBL" id="FNCW01000006">
    <property type="protein sequence ID" value="SDG74798.1"/>
    <property type="molecule type" value="Genomic_DNA"/>
</dbReference>
<dbReference type="OrthoDB" id="9814535at2"/>
<comment type="subcellular location">
    <subcellularLocation>
        <location evidence="1">Membrane</location>
    </subcellularLocation>
</comment>
<dbReference type="STRING" id="470826.SAMN04488027_10697"/>
<gene>
    <name evidence="7" type="ORF">SAMN04488027_10697</name>
</gene>
<evidence type="ECO:0000256" key="2">
    <source>
        <dbReference type="ARBA" id="ARBA00022692"/>
    </source>
</evidence>
<keyword evidence="8" id="KW-1185">Reference proteome</keyword>
<dbReference type="InterPro" id="IPR000184">
    <property type="entry name" value="Bac_surfAg_D15"/>
</dbReference>
<feature type="domain" description="Bacterial surface antigen (D15)" evidence="6">
    <location>
        <begin position="466"/>
        <end position="757"/>
    </location>
</feature>
<dbReference type="PANTHER" id="PTHR12815:SF47">
    <property type="entry name" value="TRANSLOCATION AND ASSEMBLY MODULE SUBUNIT TAMA"/>
    <property type="match status" value="1"/>
</dbReference>
<dbReference type="Proteomes" id="UP000199296">
    <property type="component" value="Unassembled WGS sequence"/>
</dbReference>
<keyword evidence="3" id="KW-0732">Signal</keyword>
<sequence length="757" mass="86471">MGRLAKTLFFIVISIYALSSCSVKKYLPEDKTLYTGAELKLESTQEKDLENLETKLKTAISRNTNTKILGMRPGLYFNYKAKRENPGFINKFLNKQFGEDPYYFESINVEAAEDILKNRLRNSGYFGSSVTSIIQKDTSNRSTSVLYSIDLSKPYRLESYQLEKTVADTLQIYDEIQSSLQYSDLKENKRFNLDLLKSERERIDQFLKRRGYYNFNSDFLIFEADTNAYDTRNFDLYVRLKTQVPEKSLVPYIIDEVYIHPNRTVTDREQEKDTMSFKGLNFIQAKAFFKPKHLYPYVQIYPGETYNPKASQFTSRRLSSISTFKFVNIDYEEKDSVTDAKGKRHLKADIFLSPLKKRSLRLELQGVTKSNNFAGPNLSVVYSNRNIFRGGELFRLSLSGGYEQQFFGKTDDQGLSSIQLGLNASLLFPRLIFPIDLDASFEYAIPKTKVSLGLDYLNRTQLYTLNSVSSSFGYLWEGNSYVTHQLKPINLEYVKLGNTSDEFDQILENNPFLRRSFEQQFIAGLTYDFTYNEIKDQTTGEGIFFGFHYDMAGNGLNLLGTKNEEGQNEFLGLQYAHYIKADLDVTYHLRLDEKRQKLVGRIFAGMGKPLGTTESLPFVKQYFSGGPYSVRAFRIRSLGPGTFSPEDGSNSFFDQSGDIKLEANLEYRFPIMEYLNGAVFADAGNVWLMNENQATPGGKFTSNFINEIGAGVGVGLRVDIQGFVIRFDLAAPIKEPSTSWDFDATSPVLNFAIGYPF</sequence>
<keyword evidence="2" id="KW-0812">Transmembrane</keyword>
<evidence type="ECO:0000256" key="4">
    <source>
        <dbReference type="ARBA" id="ARBA00023136"/>
    </source>
</evidence>
<accession>A0A1G7WSE2</accession>
<evidence type="ECO:0000259" key="6">
    <source>
        <dbReference type="Pfam" id="PF01103"/>
    </source>
</evidence>